<sequence length="111" mass="13289">MLVHTEERPYQCELCDYTCKQSGNLKAHMVVHTEERPYQCEICEYTCKQSSSLRKHMLVHTEERPYQCELCEYTCKQSNRKYPTFGEAIQQVNILGHILYVTIRYIKQDFE</sequence>
<keyword evidence="5" id="KW-0217">Developmental protein</keyword>
<dbReference type="PROSITE" id="PS50157">
    <property type="entry name" value="ZINC_FINGER_C2H2_2"/>
    <property type="match status" value="2"/>
</dbReference>
<evidence type="ECO:0000313" key="16">
    <source>
        <dbReference type="EMBL" id="CAG6621163.1"/>
    </source>
</evidence>
<dbReference type="Pfam" id="PF23611">
    <property type="entry name" value="zf-C2H2_16"/>
    <property type="match status" value="1"/>
</dbReference>
<dbReference type="Pfam" id="PF00096">
    <property type="entry name" value="zf-C2H2"/>
    <property type="match status" value="1"/>
</dbReference>
<evidence type="ECO:0000256" key="3">
    <source>
        <dbReference type="ARBA" id="ARBA00007746"/>
    </source>
</evidence>
<comment type="subcellular location">
    <subcellularLocation>
        <location evidence="2">Nucleus</location>
    </subcellularLocation>
</comment>
<evidence type="ECO:0000256" key="14">
    <source>
        <dbReference type="PROSITE-ProRule" id="PRU00042"/>
    </source>
</evidence>
<dbReference type="PROSITE" id="PS00028">
    <property type="entry name" value="ZINC_FINGER_C2H2_1"/>
    <property type="match status" value="2"/>
</dbReference>
<dbReference type="GO" id="GO:0003700">
    <property type="term" value="F:DNA-binding transcription factor activity"/>
    <property type="evidence" value="ECO:0007669"/>
    <property type="project" value="TreeGrafter"/>
</dbReference>
<dbReference type="InterPro" id="IPR051497">
    <property type="entry name" value="Dev/Hematopoietic_TF"/>
</dbReference>
<keyword evidence="8 14" id="KW-0863">Zinc-finger</keyword>
<keyword evidence="5" id="KW-0302">Gap protein</keyword>
<keyword evidence="11" id="KW-0238">DNA-binding</keyword>
<dbReference type="SMART" id="SM00355">
    <property type="entry name" value="ZnF_C2H2"/>
    <property type="match status" value="2"/>
</dbReference>
<dbReference type="AlphaFoldDB" id="A0A8D8M5H6"/>
<reference evidence="16" key="1">
    <citation type="submission" date="2021-05" db="EMBL/GenBank/DDBJ databases">
        <authorList>
            <person name="Alioto T."/>
            <person name="Alioto T."/>
            <person name="Gomez Garrido J."/>
        </authorList>
    </citation>
    <scope>NUCLEOTIDE SEQUENCE</scope>
</reference>
<keyword evidence="13" id="KW-0539">Nucleus</keyword>
<dbReference type="FunFam" id="3.30.160.60:FF:002452">
    <property type="entry name" value="zinc finger protein 142 isoform X4"/>
    <property type="match status" value="1"/>
</dbReference>
<dbReference type="InterPro" id="IPR013087">
    <property type="entry name" value="Znf_C2H2_type"/>
</dbReference>
<evidence type="ECO:0000256" key="10">
    <source>
        <dbReference type="ARBA" id="ARBA00023015"/>
    </source>
</evidence>
<evidence type="ECO:0000259" key="15">
    <source>
        <dbReference type="PROSITE" id="PS50157"/>
    </source>
</evidence>
<evidence type="ECO:0000256" key="7">
    <source>
        <dbReference type="ARBA" id="ARBA00022737"/>
    </source>
</evidence>
<evidence type="ECO:0000256" key="13">
    <source>
        <dbReference type="ARBA" id="ARBA00023242"/>
    </source>
</evidence>
<dbReference type="EMBL" id="HBUF01049461">
    <property type="protein sequence ID" value="CAG6621163.1"/>
    <property type="molecule type" value="Transcribed_RNA"/>
</dbReference>
<dbReference type="FunFam" id="3.30.160.60:FF:000123">
    <property type="entry name" value="transcriptional repressor CTCF isoform X1"/>
    <property type="match status" value="1"/>
</dbReference>
<dbReference type="GO" id="GO:0005634">
    <property type="term" value="C:nucleus"/>
    <property type="evidence" value="ECO:0007669"/>
    <property type="project" value="UniProtKB-SubCell"/>
</dbReference>
<keyword evidence="9" id="KW-0862">Zinc</keyword>
<dbReference type="Gene3D" id="3.30.160.60">
    <property type="entry name" value="Classic Zinc Finger"/>
    <property type="match status" value="2"/>
</dbReference>
<keyword evidence="7" id="KW-0677">Repeat</keyword>
<comment type="similarity">
    <text evidence="3">Belongs to the hunchback C2H2-type zinc-finger protein family.</text>
</comment>
<dbReference type="GO" id="GO:0035282">
    <property type="term" value="P:segmentation"/>
    <property type="evidence" value="ECO:0007669"/>
    <property type="project" value="UniProtKB-KW"/>
</dbReference>
<feature type="domain" description="C2H2-type" evidence="15">
    <location>
        <begin position="10"/>
        <end position="37"/>
    </location>
</feature>
<dbReference type="GO" id="GO:0008270">
    <property type="term" value="F:zinc ion binding"/>
    <property type="evidence" value="ECO:0007669"/>
    <property type="project" value="UniProtKB-KW"/>
</dbReference>
<evidence type="ECO:0000256" key="2">
    <source>
        <dbReference type="ARBA" id="ARBA00004123"/>
    </source>
</evidence>
<proteinExistence type="inferred from homology"/>
<protein>
    <recommendedName>
        <fullName evidence="4">Protein hunchback</fullName>
    </recommendedName>
</protein>
<name>A0A8D8M5H6_9HEMI</name>
<keyword evidence="6" id="KW-0479">Metal-binding</keyword>
<evidence type="ECO:0000256" key="12">
    <source>
        <dbReference type="ARBA" id="ARBA00023163"/>
    </source>
</evidence>
<evidence type="ECO:0000256" key="8">
    <source>
        <dbReference type="ARBA" id="ARBA00022771"/>
    </source>
</evidence>
<evidence type="ECO:0000256" key="9">
    <source>
        <dbReference type="ARBA" id="ARBA00022833"/>
    </source>
</evidence>
<evidence type="ECO:0000256" key="1">
    <source>
        <dbReference type="ARBA" id="ARBA00003983"/>
    </source>
</evidence>
<evidence type="ECO:0000256" key="4">
    <source>
        <dbReference type="ARBA" id="ARBA00013638"/>
    </source>
</evidence>
<keyword evidence="10" id="KW-0805">Transcription regulation</keyword>
<dbReference type="InterPro" id="IPR056438">
    <property type="entry name" value="Znf-C2H2_CTCF"/>
</dbReference>
<dbReference type="PANTHER" id="PTHR45993">
    <property type="entry name" value="B-CELL LYMPHOMA/LEUKEMIA 11"/>
    <property type="match status" value="1"/>
</dbReference>
<evidence type="ECO:0000256" key="6">
    <source>
        <dbReference type="ARBA" id="ARBA00022723"/>
    </source>
</evidence>
<organism evidence="16">
    <name type="scientific">Cacopsylla melanoneura</name>
    <dbReference type="NCBI Taxonomy" id="428564"/>
    <lineage>
        <taxon>Eukaryota</taxon>
        <taxon>Metazoa</taxon>
        <taxon>Ecdysozoa</taxon>
        <taxon>Arthropoda</taxon>
        <taxon>Hexapoda</taxon>
        <taxon>Insecta</taxon>
        <taxon>Pterygota</taxon>
        <taxon>Neoptera</taxon>
        <taxon>Paraneoptera</taxon>
        <taxon>Hemiptera</taxon>
        <taxon>Sternorrhyncha</taxon>
        <taxon>Psylloidea</taxon>
        <taxon>Psyllidae</taxon>
        <taxon>Psyllinae</taxon>
        <taxon>Cacopsylla</taxon>
    </lineage>
</organism>
<evidence type="ECO:0000256" key="5">
    <source>
        <dbReference type="ARBA" id="ARBA00022492"/>
    </source>
</evidence>
<evidence type="ECO:0000256" key="11">
    <source>
        <dbReference type="ARBA" id="ARBA00023125"/>
    </source>
</evidence>
<comment type="function">
    <text evidence="1">Gap class segmentation protein that controls development of head structures.</text>
</comment>
<dbReference type="GO" id="GO:0000978">
    <property type="term" value="F:RNA polymerase II cis-regulatory region sequence-specific DNA binding"/>
    <property type="evidence" value="ECO:0007669"/>
    <property type="project" value="TreeGrafter"/>
</dbReference>
<accession>A0A8D8M5H6</accession>
<feature type="domain" description="C2H2-type" evidence="15">
    <location>
        <begin position="38"/>
        <end position="65"/>
    </location>
</feature>
<dbReference type="PANTHER" id="PTHR45993:SF10">
    <property type="entry name" value="ZINC FINGER PROTEIN 208 ISOFORM X1-RELATED"/>
    <property type="match status" value="1"/>
</dbReference>
<dbReference type="GO" id="GO:0006357">
    <property type="term" value="P:regulation of transcription by RNA polymerase II"/>
    <property type="evidence" value="ECO:0007669"/>
    <property type="project" value="TreeGrafter"/>
</dbReference>
<dbReference type="InterPro" id="IPR036236">
    <property type="entry name" value="Znf_C2H2_sf"/>
</dbReference>
<keyword evidence="12" id="KW-0804">Transcription</keyword>
<dbReference type="SUPFAM" id="SSF57667">
    <property type="entry name" value="beta-beta-alpha zinc fingers"/>
    <property type="match status" value="1"/>
</dbReference>